<dbReference type="PANTHER" id="PTHR43464:SF19">
    <property type="entry name" value="UBIQUINONE BIOSYNTHESIS O-METHYLTRANSFERASE, MITOCHONDRIAL"/>
    <property type="match status" value="1"/>
</dbReference>
<evidence type="ECO:0000313" key="7">
    <source>
        <dbReference type="Proteomes" id="UP001523216"/>
    </source>
</evidence>
<dbReference type="InterPro" id="IPR041698">
    <property type="entry name" value="Methyltransf_25"/>
</dbReference>
<evidence type="ECO:0000256" key="2">
    <source>
        <dbReference type="ARBA" id="ARBA00022679"/>
    </source>
</evidence>
<dbReference type="EMBL" id="JAMQOL010000010">
    <property type="protein sequence ID" value="MCM4077595.1"/>
    <property type="molecule type" value="Genomic_DNA"/>
</dbReference>
<dbReference type="InterPro" id="IPR029063">
    <property type="entry name" value="SAM-dependent_MTases_sf"/>
</dbReference>
<dbReference type="SUPFAM" id="SSF53335">
    <property type="entry name" value="S-adenosyl-L-methionine-dependent methyltransferases"/>
    <property type="match status" value="1"/>
</dbReference>
<dbReference type="Pfam" id="PF13649">
    <property type="entry name" value="Methyltransf_25"/>
    <property type="match status" value="1"/>
</dbReference>
<dbReference type="RefSeq" id="WP_251797463.1">
    <property type="nucleotide sequence ID" value="NZ_JAMQOL010000010.1"/>
</dbReference>
<evidence type="ECO:0000256" key="4">
    <source>
        <dbReference type="SAM" id="MobiDB-lite"/>
    </source>
</evidence>
<name>A0ABT0XVD2_9ACTN</name>
<evidence type="ECO:0000313" key="6">
    <source>
        <dbReference type="EMBL" id="MCM4077595.1"/>
    </source>
</evidence>
<evidence type="ECO:0000259" key="5">
    <source>
        <dbReference type="Pfam" id="PF13649"/>
    </source>
</evidence>
<dbReference type="CDD" id="cd02440">
    <property type="entry name" value="AdoMet_MTases"/>
    <property type="match status" value="1"/>
</dbReference>
<evidence type="ECO:0000256" key="3">
    <source>
        <dbReference type="ARBA" id="ARBA00022691"/>
    </source>
</evidence>
<proteinExistence type="predicted"/>
<dbReference type="PANTHER" id="PTHR43464">
    <property type="entry name" value="METHYLTRANSFERASE"/>
    <property type="match status" value="1"/>
</dbReference>
<dbReference type="Proteomes" id="UP001523216">
    <property type="component" value="Unassembled WGS sequence"/>
</dbReference>
<keyword evidence="1 6" id="KW-0489">Methyltransferase</keyword>
<sequence>MPASSRLLAIVDALPLEPGLRVLEIGCGPGVAARLVAARLTTGHILAIDRSAAAVAQATAGSATEIASGRLSVRHVAAEDFVLEPGEQPYDLVFAVRVGALDGRHPALGVRVMEHLARATRPGARLFVDGGSPLRELPIRPPAPDSSARTRRHPSSRLARGCAGPAE</sequence>
<keyword evidence="2" id="KW-0808">Transferase</keyword>
<keyword evidence="7" id="KW-1185">Reference proteome</keyword>
<reference evidence="6 7" key="1">
    <citation type="submission" date="2022-06" db="EMBL/GenBank/DDBJ databases">
        <title>Actinoplanes abujensis sp. nov., isolated from Nigerian arid soil.</title>
        <authorList>
            <person name="Ding P."/>
        </authorList>
    </citation>
    <scope>NUCLEOTIDE SEQUENCE [LARGE SCALE GENOMIC DNA]</scope>
    <source>
        <strain evidence="7">TRM88002</strain>
    </source>
</reference>
<dbReference type="GO" id="GO:0032259">
    <property type="term" value="P:methylation"/>
    <property type="evidence" value="ECO:0007669"/>
    <property type="project" value="UniProtKB-KW"/>
</dbReference>
<comment type="caution">
    <text evidence="6">The sequence shown here is derived from an EMBL/GenBank/DDBJ whole genome shotgun (WGS) entry which is preliminary data.</text>
</comment>
<gene>
    <name evidence="6" type="ORF">LXN57_08465</name>
</gene>
<dbReference type="GO" id="GO:0008168">
    <property type="term" value="F:methyltransferase activity"/>
    <property type="evidence" value="ECO:0007669"/>
    <property type="project" value="UniProtKB-KW"/>
</dbReference>
<protein>
    <submittedName>
        <fullName evidence="6">Class I SAM-dependent methyltransferase</fullName>
    </submittedName>
</protein>
<dbReference type="Gene3D" id="3.40.50.150">
    <property type="entry name" value="Vaccinia Virus protein VP39"/>
    <property type="match status" value="1"/>
</dbReference>
<feature type="region of interest" description="Disordered" evidence="4">
    <location>
        <begin position="127"/>
        <end position="167"/>
    </location>
</feature>
<feature type="domain" description="Methyltransferase" evidence="5">
    <location>
        <begin position="22"/>
        <end position="123"/>
    </location>
</feature>
<evidence type="ECO:0000256" key="1">
    <source>
        <dbReference type="ARBA" id="ARBA00022603"/>
    </source>
</evidence>
<keyword evidence="3" id="KW-0949">S-adenosyl-L-methionine</keyword>
<organism evidence="6 7">
    <name type="scientific">Paractinoplanes hotanensis</name>
    <dbReference type="NCBI Taxonomy" id="2906497"/>
    <lineage>
        <taxon>Bacteria</taxon>
        <taxon>Bacillati</taxon>
        <taxon>Actinomycetota</taxon>
        <taxon>Actinomycetes</taxon>
        <taxon>Micromonosporales</taxon>
        <taxon>Micromonosporaceae</taxon>
        <taxon>Paractinoplanes</taxon>
    </lineage>
</organism>
<accession>A0ABT0XVD2</accession>